<organism evidence="2 3">
    <name type="scientific">Frankia canadensis</name>
    <dbReference type="NCBI Taxonomy" id="1836972"/>
    <lineage>
        <taxon>Bacteria</taxon>
        <taxon>Bacillati</taxon>
        <taxon>Actinomycetota</taxon>
        <taxon>Actinomycetes</taxon>
        <taxon>Frankiales</taxon>
        <taxon>Frankiaceae</taxon>
        <taxon>Frankia</taxon>
    </lineage>
</organism>
<keyword evidence="3" id="KW-1185">Reference proteome</keyword>
<feature type="compositionally biased region" description="Basic and acidic residues" evidence="1">
    <location>
        <begin position="1"/>
        <end position="10"/>
    </location>
</feature>
<dbReference type="EMBL" id="FZMO01000142">
    <property type="protein sequence ID" value="SNQ48182.1"/>
    <property type="molecule type" value="Genomic_DNA"/>
</dbReference>
<evidence type="ECO:0000313" key="2">
    <source>
        <dbReference type="EMBL" id="SNQ48182.1"/>
    </source>
</evidence>
<name>A0A2I2KR97_9ACTN</name>
<sequence>MNRPGTETRTRGGSPVSVRGRAAAVEISAPRRDPRGHQLAGKQLVRAGAHLRFWGHSPQPLWSWDRYESAVRGSVDRFWLRVRMASATVCPAGESFSVSTPGSRGVESALL</sequence>
<proteinExistence type="predicted"/>
<reference evidence="2 3" key="1">
    <citation type="submission" date="2017-06" db="EMBL/GenBank/DDBJ databases">
        <authorList>
            <person name="Kim H.J."/>
            <person name="Triplett B.A."/>
        </authorList>
    </citation>
    <scope>NUCLEOTIDE SEQUENCE [LARGE SCALE GENOMIC DNA]</scope>
    <source>
        <strain evidence="2">FRACA_ARgP5</strain>
    </source>
</reference>
<dbReference type="Proteomes" id="UP000234331">
    <property type="component" value="Unassembled WGS sequence"/>
</dbReference>
<feature type="region of interest" description="Disordered" evidence="1">
    <location>
        <begin position="1"/>
        <end position="20"/>
    </location>
</feature>
<evidence type="ECO:0000313" key="3">
    <source>
        <dbReference type="Proteomes" id="UP000234331"/>
    </source>
</evidence>
<evidence type="ECO:0000256" key="1">
    <source>
        <dbReference type="SAM" id="MobiDB-lite"/>
    </source>
</evidence>
<dbReference type="AlphaFoldDB" id="A0A2I2KR97"/>
<accession>A0A2I2KR97</accession>
<gene>
    <name evidence="2" type="ORF">FRACA_2260009</name>
</gene>
<protein>
    <submittedName>
        <fullName evidence="2">Uncharacterized protein</fullName>
    </submittedName>
</protein>